<dbReference type="InterPro" id="IPR014748">
    <property type="entry name" value="Enoyl-CoA_hydra_C"/>
</dbReference>
<dbReference type="GO" id="GO:0016829">
    <property type="term" value="F:lyase activity"/>
    <property type="evidence" value="ECO:0007669"/>
    <property type="project" value="UniProtKB-KW"/>
</dbReference>
<dbReference type="Gene3D" id="3.90.226.10">
    <property type="entry name" value="2-enoyl-CoA Hydratase, Chain A, domain 1"/>
    <property type="match status" value="1"/>
</dbReference>
<comment type="caution">
    <text evidence="3">The sequence shown here is derived from an EMBL/GenBank/DDBJ whole genome shotgun (WGS) entry which is preliminary data.</text>
</comment>
<dbReference type="EMBL" id="RQXX01000003">
    <property type="protein sequence ID" value="RVV98118.1"/>
    <property type="molecule type" value="Genomic_DNA"/>
</dbReference>
<protein>
    <submittedName>
        <fullName evidence="3">Crotonase/enoyl-CoA hydratase family protein</fullName>
    </submittedName>
</protein>
<proteinExistence type="inferred from homology"/>
<evidence type="ECO:0000256" key="1">
    <source>
        <dbReference type="ARBA" id="ARBA00005254"/>
    </source>
</evidence>
<dbReference type="InterPro" id="IPR001753">
    <property type="entry name" value="Enoyl-CoA_hydra/iso"/>
</dbReference>
<keyword evidence="4" id="KW-1185">Reference proteome</keyword>
<gene>
    <name evidence="3" type="ORF">EKE94_11745</name>
</gene>
<dbReference type="PANTHER" id="PTHR11941">
    <property type="entry name" value="ENOYL-COA HYDRATASE-RELATED"/>
    <property type="match status" value="1"/>
</dbReference>
<evidence type="ECO:0000256" key="2">
    <source>
        <dbReference type="ARBA" id="ARBA00023239"/>
    </source>
</evidence>
<dbReference type="Proteomes" id="UP000285908">
    <property type="component" value="Unassembled WGS sequence"/>
</dbReference>
<dbReference type="AlphaFoldDB" id="A0A438AHH3"/>
<organism evidence="3 4">
    <name type="scientific">Mesobaculum littorinae</name>
    <dbReference type="NCBI Taxonomy" id="2486419"/>
    <lineage>
        <taxon>Bacteria</taxon>
        <taxon>Pseudomonadati</taxon>
        <taxon>Pseudomonadota</taxon>
        <taxon>Alphaproteobacteria</taxon>
        <taxon>Rhodobacterales</taxon>
        <taxon>Roseobacteraceae</taxon>
        <taxon>Mesobaculum</taxon>
    </lineage>
</organism>
<dbReference type="PANTHER" id="PTHR11941:SF54">
    <property type="entry name" value="ENOYL-COA HYDRATASE, MITOCHONDRIAL"/>
    <property type="match status" value="1"/>
</dbReference>
<dbReference type="OrthoDB" id="9775794at2"/>
<dbReference type="InterPro" id="IPR029045">
    <property type="entry name" value="ClpP/crotonase-like_dom_sf"/>
</dbReference>
<name>A0A438AHH3_9RHOB</name>
<keyword evidence="2" id="KW-0456">Lyase</keyword>
<dbReference type="CDD" id="cd06558">
    <property type="entry name" value="crotonase-like"/>
    <property type="match status" value="1"/>
</dbReference>
<dbReference type="RefSeq" id="WP_127906784.1">
    <property type="nucleotide sequence ID" value="NZ_RQXX01000003.1"/>
</dbReference>
<reference evidence="3 4" key="1">
    <citation type="submission" date="2018-11" db="EMBL/GenBank/DDBJ databases">
        <title>Mesobaculum littorinae gen. nov., sp. nov., isolated from Littorina scabra that represents a novel genus of the order Rhodobacteraceae.</title>
        <authorList>
            <person name="Li F."/>
        </authorList>
    </citation>
    <scope>NUCLEOTIDE SEQUENCE [LARGE SCALE GENOMIC DNA]</scope>
    <source>
        <strain evidence="3 4">M0103</strain>
    </source>
</reference>
<dbReference type="GO" id="GO:0006635">
    <property type="term" value="P:fatty acid beta-oxidation"/>
    <property type="evidence" value="ECO:0007669"/>
    <property type="project" value="TreeGrafter"/>
</dbReference>
<evidence type="ECO:0000313" key="3">
    <source>
        <dbReference type="EMBL" id="RVV98118.1"/>
    </source>
</evidence>
<sequence>MAYIEYRLEDEIAYLTLSRPEKRNAMSDNMVAELSEHVDRAAAEAKAVVIHGQGDHFCAGLDLSEQEIKDPLQSIMGSRTWHAVFQRIRSGAIPYFAALHGGAIGGGLELAAVAHVRIADATTFFALPEGQRGIFLGGGGSVNITRLMGVPRTMDLMLTGRVLSAEEAERIGVVTYLTEAGGAVAKATELAKKAITNAPLSNYAIINALPRVPETGYDEGLFFESMIAAFTQSTPEAHQRLRDFLEKRAARIAPSS</sequence>
<dbReference type="SUPFAM" id="SSF52096">
    <property type="entry name" value="ClpP/crotonase"/>
    <property type="match status" value="1"/>
</dbReference>
<comment type="similarity">
    <text evidence="1">Belongs to the enoyl-CoA hydratase/isomerase family.</text>
</comment>
<dbReference type="NCBIfam" id="NF006013">
    <property type="entry name" value="PRK08150.1"/>
    <property type="match status" value="1"/>
</dbReference>
<accession>A0A438AHH3</accession>
<dbReference type="Gene3D" id="1.10.12.10">
    <property type="entry name" value="Lyase 2-enoyl-coa Hydratase, Chain A, domain 2"/>
    <property type="match status" value="1"/>
</dbReference>
<dbReference type="Pfam" id="PF00378">
    <property type="entry name" value="ECH_1"/>
    <property type="match status" value="1"/>
</dbReference>
<evidence type="ECO:0000313" key="4">
    <source>
        <dbReference type="Proteomes" id="UP000285908"/>
    </source>
</evidence>